<sequence length="426" mass="47036">MNKHQAASATGTSGAFPVERIRAMFPALQRAGDFIFMDNAAGAQIPQSVLDAVTNHLISHNVQRGGRYGRSVTVDESVADARTSVALLINAFSPAEICFGMNATSFIRLVSLGIGQMLSERDEIVITDMDHDANIATWLALESAGAKFKWWRMREDGNLHVDDLKPLVSDRTRLVACTVTAHSIGSIVDVASVAQIAHAAGAEVFLDCVHYGPHGLIDVQAWGCDYLVCSGYKNFSPHMGFLWGRFETLKRLPTFREDFIPDEPPYKVEAGTFIYENVSGMNAAVQYLELIGRNLAPSNNRSRRENIVAGMGAIRDYELVLAREMLGVLRDCGATIYGVADEARINERVPTFCFNIGKLSPQRIVEDMAEMQIGIRDGHMYAPRLMKRLNLSMDSGAIRASLVHYNTVEEIHKFGEALRQIIARLS</sequence>
<keyword evidence="2" id="KW-1185">Reference proteome</keyword>
<dbReference type="EMBL" id="JAMYRI010000008">
    <property type="protein sequence ID" value="MER9285407.1"/>
    <property type="molecule type" value="Genomic_DNA"/>
</dbReference>
<evidence type="ECO:0000313" key="1">
    <source>
        <dbReference type="EMBL" id="MER9285407.1"/>
    </source>
</evidence>
<organism evidence="1 2">
    <name type="scientific">Mesorhizobium australicum</name>
    <dbReference type="NCBI Taxonomy" id="536018"/>
    <lineage>
        <taxon>Bacteria</taxon>
        <taxon>Pseudomonadati</taxon>
        <taxon>Pseudomonadota</taxon>
        <taxon>Alphaproteobacteria</taxon>
        <taxon>Hyphomicrobiales</taxon>
        <taxon>Phyllobacteriaceae</taxon>
        <taxon>Mesorhizobium</taxon>
    </lineage>
</organism>
<accession>A0ACC6T0F9</accession>
<name>A0ACC6T0F9_9HYPH</name>
<evidence type="ECO:0000313" key="2">
    <source>
        <dbReference type="Proteomes" id="UP001480082"/>
    </source>
</evidence>
<proteinExistence type="predicted"/>
<comment type="caution">
    <text evidence="1">The sequence shown here is derived from an EMBL/GenBank/DDBJ whole genome shotgun (WGS) entry which is preliminary data.</text>
</comment>
<reference evidence="1 2" key="1">
    <citation type="journal article" date="2024" name="Proc. Natl. Acad. Sci. U.S.A.">
        <title>The evolutionary genomics of adaptation to stress in wild rhizobium bacteria.</title>
        <authorList>
            <person name="Kehlet-Delgado H."/>
            <person name="Montoya A.P."/>
            <person name="Jensen K.T."/>
            <person name="Wendlandt C.E."/>
            <person name="Dexheimer C."/>
            <person name="Roberts M."/>
            <person name="Torres Martinez L."/>
            <person name="Friesen M.L."/>
            <person name="Griffitts J.S."/>
            <person name="Porter S.S."/>
        </authorList>
    </citation>
    <scope>NUCLEOTIDE SEQUENCE [LARGE SCALE GENOMIC DNA]</scope>
    <source>
        <strain evidence="1 2">M0468</strain>
    </source>
</reference>
<protein>
    <submittedName>
        <fullName evidence="1">Cysteine desulfurase-like protein</fullName>
    </submittedName>
</protein>
<dbReference type="Proteomes" id="UP001480082">
    <property type="component" value="Unassembled WGS sequence"/>
</dbReference>
<gene>
    <name evidence="1" type="ORF">NKI81_15755</name>
</gene>